<dbReference type="InterPro" id="IPR056798">
    <property type="entry name" value="ADH_Fe_C"/>
</dbReference>
<dbReference type="Proteomes" id="UP001652442">
    <property type="component" value="Unassembled WGS sequence"/>
</dbReference>
<keyword evidence="5" id="KW-1185">Reference proteome</keyword>
<accession>A0ABT2TLB3</accession>
<feature type="domain" description="Alcohol dehydrogenase iron-type/glycerol dehydrogenase GldA" evidence="2">
    <location>
        <begin position="9"/>
        <end position="178"/>
    </location>
</feature>
<dbReference type="Gene3D" id="3.40.50.1970">
    <property type="match status" value="1"/>
</dbReference>
<dbReference type="Gene3D" id="1.20.1090.10">
    <property type="entry name" value="Dehydroquinate synthase-like - alpha domain"/>
    <property type="match status" value="1"/>
</dbReference>
<dbReference type="EMBL" id="JAOQJQ010000005">
    <property type="protein sequence ID" value="MCU6762998.1"/>
    <property type="molecule type" value="Genomic_DNA"/>
</dbReference>
<evidence type="ECO:0000313" key="5">
    <source>
        <dbReference type="Proteomes" id="UP001652442"/>
    </source>
</evidence>
<reference evidence="4 5" key="1">
    <citation type="journal article" date="2021" name="ISME Commun">
        <title>Automated analysis of genomic sequences facilitates high-throughput and comprehensive description of bacteria.</title>
        <authorList>
            <person name="Hitch T.C.A."/>
        </authorList>
    </citation>
    <scope>NUCLEOTIDE SEQUENCE [LARGE SCALE GENOMIC DNA]</scope>
    <source>
        <strain evidence="4 5">Sanger_109</strain>
    </source>
</reference>
<dbReference type="Pfam" id="PF25137">
    <property type="entry name" value="ADH_Fe_C"/>
    <property type="match status" value="1"/>
</dbReference>
<dbReference type="InterPro" id="IPR001670">
    <property type="entry name" value="ADH_Fe/GldA"/>
</dbReference>
<name>A0ABT2TLB3_9FIRM</name>
<dbReference type="RefSeq" id="WP_158425872.1">
    <property type="nucleotide sequence ID" value="NZ_JAOQJQ010000005.1"/>
</dbReference>
<feature type="domain" description="Fe-containing alcohol dehydrogenase-like C-terminal" evidence="3">
    <location>
        <begin position="193"/>
        <end position="392"/>
    </location>
</feature>
<organism evidence="4 5">
    <name type="scientific">Brotonthovivens ammoniilytica</name>
    <dbReference type="NCBI Taxonomy" id="2981725"/>
    <lineage>
        <taxon>Bacteria</taxon>
        <taxon>Bacillati</taxon>
        <taxon>Bacillota</taxon>
        <taxon>Clostridia</taxon>
        <taxon>Lachnospirales</taxon>
        <taxon>Lachnospiraceae</taxon>
        <taxon>Brotonthovivens</taxon>
    </lineage>
</organism>
<dbReference type="PANTHER" id="PTHR43633:SF1">
    <property type="entry name" value="ALCOHOL DEHYDROGENASE YQHD"/>
    <property type="match status" value="1"/>
</dbReference>
<keyword evidence="1" id="KW-0560">Oxidoreductase</keyword>
<comment type="caution">
    <text evidence="4">The sequence shown here is derived from an EMBL/GenBank/DDBJ whole genome shotgun (WGS) entry which is preliminary data.</text>
</comment>
<sequence length="394" mass="43747">MKDFEFYTPTKVVFGKDKELEAGRLIRSYGAGKVLIHYGGQSAKKSGLLDRVKKSLEEAGIDYVELGGVQANPTLEMVRKGITLCLAEKVDFVLAVGGGSVIDSAKDIANGIADPKVDVWDFSLKKAAVTKSVPVGVILTLAAAGSEMSSSCVITDEETGRKRGYNSEFNRPVFAIENPELTYSVSKFQTGCGAVDIMMHTMERYLTGDEGTYLTDSIAEGVMRSVVQAGKESIENPRNYEARANMMWASSVAHNDLTHCGRTFFMQVHQLEHEISGMYPAVAHGAGLSALWCSWARYVYPGKVERFAQFANRVWNIAYDFENPEKTVLAGIEAQENYYKSIDMPVNLKTLGVKWEDLEQLADNCSFHKTRTLPGIRELDWKDMLEIYKMAYEA</sequence>
<dbReference type="Pfam" id="PF00465">
    <property type="entry name" value="Fe-ADH"/>
    <property type="match status" value="1"/>
</dbReference>
<dbReference type="SUPFAM" id="SSF56796">
    <property type="entry name" value="Dehydroquinate synthase-like"/>
    <property type="match status" value="1"/>
</dbReference>
<dbReference type="PANTHER" id="PTHR43633">
    <property type="entry name" value="ALCOHOL DEHYDROGENASE YQHD"/>
    <property type="match status" value="1"/>
</dbReference>
<gene>
    <name evidence="4" type="ORF">OCV88_11775</name>
</gene>
<dbReference type="InterPro" id="IPR044731">
    <property type="entry name" value="BDH-like"/>
</dbReference>
<proteinExistence type="predicted"/>
<evidence type="ECO:0000313" key="4">
    <source>
        <dbReference type="EMBL" id="MCU6762998.1"/>
    </source>
</evidence>
<dbReference type="CDD" id="cd08187">
    <property type="entry name" value="BDH"/>
    <property type="match status" value="1"/>
</dbReference>
<evidence type="ECO:0000259" key="3">
    <source>
        <dbReference type="Pfam" id="PF25137"/>
    </source>
</evidence>
<protein>
    <submittedName>
        <fullName evidence="4">Iron-containing alcohol dehydrogenase</fullName>
    </submittedName>
</protein>
<evidence type="ECO:0000256" key="1">
    <source>
        <dbReference type="ARBA" id="ARBA00023002"/>
    </source>
</evidence>
<evidence type="ECO:0000259" key="2">
    <source>
        <dbReference type="Pfam" id="PF00465"/>
    </source>
</evidence>